<evidence type="ECO:0000256" key="3">
    <source>
        <dbReference type="ARBA" id="ARBA00017306"/>
    </source>
</evidence>
<dbReference type="GO" id="GO:0006367">
    <property type="term" value="P:transcription initiation at RNA polymerase II promoter"/>
    <property type="evidence" value="ECO:0007669"/>
    <property type="project" value="TreeGrafter"/>
</dbReference>
<gene>
    <name evidence="11" type="ORF">GGX14DRAFT_655958</name>
</gene>
<comment type="similarity">
    <text evidence="2">Belongs to the TAF4 family.</text>
</comment>
<evidence type="ECO:0000256" key="8">
    <source>
        <dbReference type="ARBA" id="ARBA00031747"/>
    </source>
</evidence>
<dbReference type="InterPro" id="IPR007900">
    <property type="entry name" value="TAF4_C"/>
</dbReference>
<dbReference type="InterPro" id="IPR045144">
    <property type="entry name" value="TAF4"/>
</dbReference>
<dbReference type="GO" id="GO:0016251">
    <property type="term" value="F:RNA polymerase II general transcription initiation factor activity"/>
    <property type="evidence" value="ECO:0007669"/>
    <property type="project" value="TreeGrafter"/>
</dbReference>
<keyword evidence="12" id="KW-1185">Reference proteome</keyword>
<evidence type="ECO:0000256" key="9">
    <source>
        <dbReference type="SAM" id="MobiDB-lite"/>
    </source>
</evidence>
<dbReference type="PANTHER" id="PTHR15138:SF14">
    <property type="entry name" value="TRANSCRIPTION INITIATION FACTOR TFIID SUBUNIT 4"/>
    <property type="match status" value="1"/>
</dbReference>
<dbReference type="Proteomes" id="UP001219525">
    <property type="component" value="Unassembled WGS sequence"/>
</dbReference>
<organism evidence="11 12">
    <name type="scientific">Mycena pura</name>
    <dbReference type="NCBI Taxonomy" id="153505"/>
    <lineage>
        <taxon>Eukaryota</taxon>
        <taxon>Fungi</taxon>
        <taxon>Dikarya</taxon>
        <taxon>Basidiomycota</taxon>
        <taxon>Agaricomycotina</taxon>
        <taxon>Agaricomycetes</taxon>
        <taxon>Agaricomycetidae</taxon>
        <taxon>Agaricales</taxon>
        <taxon>Marasmiineae</taxon>
        <taxon>Mycenaceae</taxon>
        <taxon>Mycena</taxon>
    </lineage>
</organism>
<feature type="region of interest" description="Disordered" evidence="9">
    <location>
        <begin position="295"/>
        <end position="318"/>
    </location>
</feature>
<accession>A0AAD6V5B0</accession>
<evidence type="ECO:0000259" key="10">
    <source>
        <dbReference type="Pfam" id="PF05236"/>
    </source>
</evidence>
<dbReference type="GO" id="GO:0003677">
    <property type="term" value="F:DNA binding"/>
    <property type="evidence" value="ECO:0007669"/>
    <property type="project" value="TreeGrafter"/>
</dbReference>
<keyword evidence="6" id="KW-0539">Nucleus</keyword>
<dbReference type="PANTHER" id="PTHR15138">
    <property type="entry name" value="TRANSCRIPTION INITIATION FACTOR TFIID SUBUNIT 4"/>
    <property type="match status" value="1"/>
</dbReference>
<evidence type="ECO:0000313" key="12">
    <source>
        <dbReference type="Proteomes" id="UP001219525"/>
    </source>
</evidence>
<evidence type="ECO:0000256" key="4">
    <source>
        <dbReference type="ARBA" id="ARBA00023015"/>
    </source>
</evidence>
<evidence type="ECO:0000313" key="11">
    <source>
        <dbReference type="EMBL" id="KAJ7201255.1"/>
    </source>
</evidence>
<feature type="compositionally biased region" description="Polar residues" evidence="9">
    <location>
        <begin position="56"/>
        <end position="73"/>
    </location>
</feature>
<feature type="compositionally biased region" description="Low complexity" evidence="9">
    <location>
        <begin position="295"/>
        <end position="314"/>
    </location>
</feature>
<keyword evidence="5" id="KW-0804">Transcription</keyword>
<sequence length="366" mass="38971">MGTPATPNWDSLIPIDPALQQSQPQSQTQSPAAQYTAYTAYTQGHYSTAYQQQYQSNTVRQNTESNATTSNDATKADTPVQPAASTSRVTLDRTRNGPLNPNFDPDVLKPRLAAIATHHKLAGGVPDVAASYIALALRKRLERLVQQMSVAARQRTDTQFDRPALYSEGLPMWSIVVRSDVAKQVAVLERIEREEETKVRRERKERAEMTAAQTAALAAQAAAGGAGMDFDDDGEGGKRKKKKDGPGVTARNMSEDVRKKMSNAVASQAAGIGGKYSWMNATNAAAAAAKPIKSTSASSTPAATPATSSTTATPGSGWARAYVPKKAAATPALAPEPVEEDTRTAITIRDAQFVVEKERGGGRAKG</sequence>
<dbReference type="AlphaFoldDB" id="A0AAD6V5B0"/>
<dbReference type="CDD" id="cd08045">
    <property type="entry name" value="HFD_TAF4"/>
    <property type="match status" value="1"/>
</dbReference>
<evidence type="ECO:0000256" key="2">
    <source>
        <dbReference type="ARBA" id="ARBA00006178"/>
    </source>
</evidence>
<dbReference type="GO" id="GO:0005669">
    <property type="term" value="C:transcription factor TFIID complex"/>
    <property type="evidence" value="ECO:0007669"/>
    <property type="project" value="InterPro"/>
</dbReference>
<protein>
    <recommendedName>
        <fullName evidence="3">Transcription initiation factor TFIID subunit 4</fullName>
    </recommendedName>
    <alternativeName>
        <fullName evidence="8">TBP-associated factor 4</fullName>
    </alternativeName>
</protein>
<comment type="caution">
    <text evidence="11">The sequence shown here is derived from an EMBL/GenBank/DDBJ whole genome shotgun (WGS) entry which is preliminary data.</text>
</comment>
<reference evidence="11" key="1">
    <citation type="submission" date="2023-03" db="EMBL/GenBank/DDBJ databases">
        <title>Massive genome expansion in bonnet fungi (Mycena s.s.) driven by repeated elements and novel gene families across ecological guilds.</title>
        <authorList>
            <consortium name="Lawrence Berkeley National Laboratory"/>
            <person name="Harder C.B."/>
            <person name="Miyauchi S."/>
            <person name="Viragh M."/>
            <person name="Kuo A."/>
            <person name="Thoen E."/>
            <person name="Andreopoulos B."/>
            <person name="Lu D."/>
            <person name="Skrede I."/>
            <person name="Drula E."/>
            <person name="Henrissat B."/>
            <person name="Morin E."/>
            <person name="Kohler A."/>
            <person name="Barry K."/>
            <person name="LaButti K."/>
            <person name="Morin E."/>
            <person name="Salamov A."/>
            <person name="Lipzen A."/>
            <person name="Mereny Z."/>
            <person name="Hegedus B."/>
            <person name="Baldrian P."/>
            <person name="Stursova M."/>
            <person name="Weitz H."/>
            <person name="Taylor A."/>
            <person name="Grigoriev I.V."/>
            <person name="Nagy L.G."/>
            <person name="Martin F."/>
            <person name="Kauserud H."/>
        </authorList>
    </citation>
    <scope>NUCLEOTIDE SEQUENCE</scope>
    <source>
        <strain evidence="11">9144</strain>
    </source>
</reference>
<feature type="domain" description="Transcription initiation factor TFIID component TAF4 C-terminal" evidence="10">
    <location>
        <begin position="104"/>
        <end position="362"/>
    </location>
</feature>
<name>A0AAD6V5B0_9AGAR</name>
<keyword evidence="4" id="KW-0805">Transcription regulation</keyword>
<dbReference type="EMBL" id="JARJCW010000059">
    <property type="protein sequence ID" value="KAJ7201255.1"/>
    <property type="molecule type" value="Genomic_DNA"/>
</dbReference>
<comment type="subcellular location">
    <subcellularLocation>
        <location evidence="1">Nucleus</location>
    </subcellularLocation>
</comment>
<feature type="region of interest" description="Disordered" evidence="9">
    <location>
        <begin position="222"/>
        <end position="262"/>
    </location>
</feature>
<proteinExistence type="inferred from homology"/>
<evidence type="ECO:0000256" key="5">
    <source>
        <dbReference type="ARBA" id="ARBA00023163"/>
    </source>
</evidence>
<comment type="function">
    <text evidence="7">Functions as a component of the DNA-binding general transcription factor complex TFIID. Binding of TFIID to a promoter (with or without TATA element) is the initial step in pre-initiation complex (PIC) formation. TFIID plays a key role in the regulation of gene expression by RNA polymerase II through different activities such as transcription activator interaction, core promoter recognition and selectivity, TFIIA and TFIIB interaction, chromatin modification (histone acetylation by TAF1), facilitation of DNA opening and initiation of transcription.</text>
</comment>
<evidence type="ECO:0000256" key="1">
    <source>
        <dbReference type="ARBA" id="ARBA00004123"/>
    </source>
</evidence>
<dbReference type="Pfam" id="PF05236">
    <property type="entry name" value="TAF4"/>
    <property type="match status" value="1"/>
</dbReference>
<feature type="region of interest" description="Disordered" evidence="9">
    <location>
        <begin position="56"/>
        <end position="104"/>
    </location>
</feature>
<evidence type="ECO:0000256" key="6">
    <source>
        <dbReference type="ARBA" id="ARBA00023242"/>
    </source>
</evidence>
<evidence type="ECO:0000256" key="7">
    <source>
        <dbReference type="ARBA" id="ARBA00025346"/>
    </source>
</evidence>